<dbReference type="EnsemblBacteria" id="BAA80500">
    <property type="protein sequence ID" value="BAA80500"/>
    <property type="gene ID" value="APE_1501.1"/>
</dbReference>
<evidence type="ECO:0000313" key="2">
    <source>
        <dbReference type="EMBL" id="BAA80500.2"/>
    </source>
</evidence>
<dbReference type="GO" id="GO:0019239">
    <property type="term" value="F:deaminase activity"/>
    <property type="evidence" value="ECO:0007669"/>
    <property type="project" value="TreeGrafter"/>
</dbReference>
<dbReference type="EMBL" id="BA000002">
    <property type="protein sequence ID" value="BAA80500.2"/>
    <property type="molecule type" value="Genomic_DNA"/>
</dbReference>
<evidence type="ECO:0000313" key="3">
    <source>
        <dbReference type="Proteomes" id="UP000002518"/>
    </source>
</evidence>
<dbReference type="PDB" id="2CWJ">
    <property type="method" value="X-ray"/>
    <property type="resolution" value="3.60 A"/>
    <property type="chains" value="A=11-133"/>
</dbReference>
<dbReference type="PANTHER" id="PTHR11803">
    <property type="entry name" value="2-IMINOBUTANOATE/2-IMINOPROPANOATE DEAMINASE RIDA"/>
    <property type="match status" value="1"/>
</dbReference>
<dbReference type="Gene3D" id="3.30.1330.40">
    <property type="entry name" value="RutC-like"/>
    <property type="match status" value="1"/>
</dbReference>
<dbReference type="InterPro" id="IPR006056">
    <property type="entry name" value="RidA"/>
</dbReference>
<dbReference type="PATRIC" id="fig|272557.25.peg.1014"/>
<dbReference type="EvolutionaryTrace" id="Q9YBU8"/>
<dbReference type="GO" id="GO:0005829">
    <property type="term" value="C:cytosol"/>
    <property type="evidence" value="ECO:0007669"/>
    <property type="project" value="TreeGrafter"/>
</dbReference>
<evidence type="ECO:0000256" key="1">
    <source>
        <dbReference type="ARBA" id="ARBA00010552"/>
    </source>
</evidence>
<dbReference type="InterPro" id="IPR006175">
    <property type="entry name" value="YjgF/YER057c/UK114"/>
</dbReference>
<dbReference type="KEGG" id="ape:APE_1501.1"/>
<dbReference type="NCBIfam" id="TIGR00004">
    <property type="entry name" value="Rid family detoxifying hydrolase"/>
    <property type="match status" value="1"/>
</dbReference>
<dbReference type="CDD" id="cd00448">
    <property type="entry name" value="YjgF_YER057c_UK114_family"/>
    <property type="match status" value="1"/>
</dbReference>
<sequence length="133" mass="14603">MSGEVKREVFVETAPKPVGPYSQAVESGCFMFVSGQIPINPETGALEEGGFKESAKRALDNLKAIVEGAGYSMDDIVKVTVYITDISRFSEFNEVYREYFNRPYPARAVVGVAALPLGAPLEVEAVLYTCRRK</sequence>
<dbReference type="Proteomes" id="UP000002518">
    <property type="component" value="Chromosome"/>
</dbReference>
<dbReference type="PANTHER" id="PTHR11803:SF39">
    <property type="entry name" value="2-IMINOBUTANOATE_2-IMINOPROPANOATE DEAMINASE"/>
    <property type="match status" value="1"/>
</dbReference>
<dbReference type="SMR" id="Q9YBU8"/>
<dbReference type="EC" id="3.1.-.-" evidence="2"/>
<keyword evidence="3" id="KW-1185">Reference proteome</keyword>
<dbReference type="AlphaFoldDB" id="Q9YBU8"/>
<evidence type="ECO:0007829" key="4">
    <source>
        <dbReference type="PDB" id="2CWJ"/>
    </source>
</evidence>
<dbReference type="Pfam" id="PF01042">
    <property type="entry name" value="Ribonuc_L-PSP"/>
    <property type="match status" value="1"/>
</dbReference>
<proteinExistence type="evidence at protein level"/>
<dbReference type="STRING" id="272557.APE_1501.1"/>
<dbReference type="SUPFAM" id="SSF55298">
    <property type="entry name" value="YjgF-like"/>
    <property type="match status" value="1"/>
</dbReference>
<dbReference type="eggNOG" id="arCOG01630">
    <property type="taxonomic scope" value="Archaea"/>
</dbReference>
<organism evidence="2 3">
    <name type="scientific">Aeropyrum pernix (strain ATCC 700893 / DSM 11879 / JCM 9820 / NBRC 100138 / K1)</name>
    <dbReference type="NCBI Taxonomy" id="272557"/>
    <lineage>
        <taxon>Archaea</taxon>
        <taxon>Thermoproteota</taxon>
        <taxon>Thermoprotei</taxon>
        <taxon>Desulfurococcales</taxon>
        <taxon>Desulfurococcaceae</taxon>
        <taxon>Aeropyrum</taxon>
    </lineage>
</organism>
<dbReference type="PIR" id="F72630">
    <property type="entry name" value="F72630"/>
</dbReference>
<accession>Q9YBU8</accession>
<comment type="similarity">
    <text evidence="1">Belongs to the RutC family.</text>
</comment>
<dbReference type="InterPro" id="IPR035959">
    <property type="entry name" value="RutC-like_sf"/>
</dbReference>
<reference evidence="4" key="2">
    <citation type="submission" date="2005-06" db="PDB data bank">
        <title>crystal structure of APE1501, a putative endonuclease from Aeropyrum pernix.</title>
        <authorList>
            <person name="Takemoto-hori C."/>
            <person name="Suetsugu-hanawa K."/>
            <person name="Murayama K."/>
            <person name="Shirouzu M."/>
            <person name="Yokoyama S."/>
        </authorList>
    </citation>
    <scope>X-RAY CRYSTALLOGRAPHY (3.60 ANGSTROMS) OF 11-133</scope>
</reference>
<gene>
    <name evidence="2" type="ordered locus">APE_1501.1</name>
</gene>
<dbReference type="GeneID" id="1446055"/>
<dbReference type="RefSeq" id="WP_010866411.1">
    <property type="nucleotide sequence ID" value="NC_000854.2"/>
</dbReference>
<keyword evidence="4" id="KW-0002">3D-structure</keyword>
<name>Q9YBU8_AERPE</name>
<protein>
    <submittedName>
        <fullName evidence="2">Ribonuclease UK114</fullName>
        <ecNumber evidence="2">3.1.-.-</ecNumber>
    </submittedName>
</protein>
<keyword evidence="2" id="KW-0378">Hydrolase</keyword>
<dbReference type="PDBsum" id="2CWJ"/>
<reference evidence="2 3" key="1">
    <citation type="journal article" date="1999" name="DNA Res.">
        <title>Complete genome sequence of an aerobic hyper-thermophilic crenarchaeon, Aeropyrum pernix K1.</title>
        <authorList>
            <person name="Kawarabayasi Y."/>
            <person name="Hino Y."/>
            <person name="Horikawa H."/>
            <person name="Yamazaki S."/>
            <person name="Haikawa Y."/>
            <person name="Jin-no K."/>
            <person name="Takahashi M."/>
            <person name="Sekine M."/>
            <person name="Baba S."/>
            <person name="Ankai A."/>
            <person name="Kosugi H."/>
            <person name="Hosoyama A."/>
            <person name="Fukui S."/>
            <person name="Nagai Y."/>
            <person name="Nishijima K."/>
            <person name="Nakazawa H."/>
            <person name="Takamiya M."/>
            <person name="Masuda S."/>
            <person name="Funahashi T."/>
            <person name="Tanaka T."/>
            <person name="Kudoh Y."/>
            <person name="Yamazaki J."/>
            <person name="Kushida N."/>
            <person name="Oguchi A."/>
            <person name="Aoki K."/>
            <person name="Kubota K."/>
            <person name="Nakamura Y."/>
            <person name="Nomura N."/>
            <person name="Sako Y."/>
            <person name="Kikuchi H."/>
        </authorList>
    </citation>
    <scope>NUCLEOTIDE SEQUENCE [LARGE SCALE GENOMIC DNA]</scope>
    <source>
        <strain evidence="3">ATCC 700893 / DSM 11879 / JCM 9820 / NBRC 100138 / K1</strain>
    </source>
</reference>
<dbReference type="FunFam" id="3.30.1330.40:FF:000001">
    <property type="entry name" value="L-PSP family endoribonuclease"/>
    <property type="match status" value="1"/>
</dbReference>